<protein>
    <submittedName>
        <fullName evidence="1">Uncharacterized protein</fullName>
    </submittedName>
</protein>
<name>A0A9K3D2H8_9EUKA</name>
<evidence type="ECO:0000313" key="1">
    <source>
        <dbReference type="EMBL" id="GIQ86104.1"/>
    </source>
</evidence>
<comment type="caution">
    <text evidence="1">The sequence shown here is derived from an EMBL/GenBank/DDBJ whole genome shotgun (WGS) entry which is preliminary data.</text>
</comment>
<dbReference type="EMBL" id="BDIP01002317">
    <property type="protein sequence ID" value="GIQ86104.1"/>
    <property type="molecule type" value="Genomic_DNA"/>
</dbReference>
<organism evidence="1 2">
    <name type="scientific">Kipferlia bialata</name>
    <dbReference type="NCBI Taxonomy" id="797122"/>
    <lineage>
        <taxon>Eukaryota</taxon>
        <taxon>Metamonada</taxon>
        <taxon>Carpediemonas-like organisms</taxon>
        <taxon>Kipferlia</taxon>
    </lineage>
</organism>
<proteinExistence type="predicted"/>
<dbReference type="AlphaFoldDB" id="A0A9K3D2H8"/>
<evidence type="ECO:0000313" key="2">
    <source>
        <dbReference type="Proteomes" id="UP000265618"/>
    </source>
</evidence>
<gene>
    <name evidence="1" type="ORF">KIPB_007890</name>
</gene>
<feature type="non-terminal residue" evidence="1">
    <location>
        <position position="1"/>
    </location>
</feature>
<sequence length="85" mass="8605">DTYSPPTSAPIQPSSHLGSGACGLSADSCLGLLHSMLACAYDTLRAHAAETDSQATADAALSESIGILESVVQTVAREAIQQDGC</sequence>
<dbReference type="Proteomes" id="UP000265618">
    <property type="component" value="Unassembled WGS sequence"/>
</dbReference>
<reference evidence="1 2" key="1">
    <citation type="journal article" date="2018" name="PLoS ONE">
        <title>The draft genome of Kipferlia bialata reveals reductive genome evolution in fornicate parasites.</title>
        <authorList>
            <person name="Tanifuji G."/>
            <person name="Takabayashi S."/>
            <person name="Kume K."/>
            <person name="Takagi M."/>
            <person name="Nakayama T."/>
            <person name="Kamikawa R."/>
            <person name="Inagaki Y."/>
            <person name="Hashimoto T."/>
        </authorList>
    </citation>
    <scope>NUCLEOTIDE SEQUENCE [LARGE SCALE GENOMIC DNA]</scope>
    <source>
        <strain evidence="1">NY0173</strain>
    </source>
</reference>
<accession>A0A9K3D2H8</accession>
<keyword evidence="2" id="KW-1185">Reference proteome</keyword>